<name>A0ABT1CSM8_9HYPH</name>
<evidence type="ECO:0000313" key="3">
    <source>
        <dbReference type="Proteomes" id="UP001320715"/>
    </source>
</evidence>
<dbReference type="Proteomes" id="UP001320715">
    <property type="component" value="Unassembled WGS sequence"/>
</dbReference>
<dbReference type="SFLD" id="SFLDS00019">
    <property type="entry name" value="Glutathione_Transferase_(cytos"/>
    <property type="match status" value="1"/>
</dbReference>
<dbReference type="SFLD" id="SFLDG00358">
    <property type="entry name" value="Main_(cytGST)"/>
    <property type="match status" value="1"/>
</dbReference>
<dbReference type="EMBL" id="JAAAML010000002">
    <property type="protein sequence ID" value="MCO6409177.1"/>
    <property type="molecule type" value="Genomic_DNA"/>
</dbReference>
<dbReference type="InterPro" id="IPR036249">
    <property type="entry name" value="Thioredoxin-like_sf"/>
</dbReference>
<dbReference type="Gene3D" id="3.40.30.10">
    <property type="entry name" value="Glutaredoxin"/>
    <property type="match status" value="1"/>
</dbReference>
<dbReference type="InterPro" id="IPR036282">
    <property type="entry name" value="Glutathione-S-Trfase_C_sf"/>
</dbReference>
<dbReference type="SUPFAM" id="SSF47616">
    <property type="entry name" value="GST C-terminal domain-like"/>
    <property type="match status" value="1"/>
</dbReference>
<evidence type="ECO:0000259" key="1">
    <source>
        <dbReference type="PROSITE" id="PS50404"/>
    </source>
</evidence>
<sequence length="205" mass="22732">MITLHALQYSRATRVLWLLADLGQPCERVDYRRTEAFRAPEDLSRVHPLGKSPVVEDDGETIAESATILRYLVEKYGDTTHRPPHGTPAFWRHEALLDYVEGSFAPVVLRAILPAFDGKPVPEQAQAALDDHLAYIAGERGEGPLLFGEAPMLADIQFSYLIAMLDRFGLLEGHPAVADYWKQLQRQPGYIAATEAAGPMVPPSE</sequence>
<keyword evidence="3" id="KW-1185">Reference proteome</keyword>
<dbReference type="CDD" id="cd03046">
    <property type="entry name" value="GST_N_GTT1_like"/>
    <property type="match status" value="1"/>
</dbReference>
<feature type="domain" description="GST N-terminal" evidence="1">
    <location>
        <begin position="1"/>
        <end position="80"/>
    </location>
</feature>
<dbReference type="RefSeq" id="WP_252916131.1">
    <property type="nucleotide sequence ID" value="NZ_JAAAML010000002.1"/>
</dbReference>
<organism evidence="2 3">
    <name type="scientific">Hoeflea alexandrii</name>
    <dbReference type="NCBI Taxonomy" id="288436"/>
    <lineage>
        <taxon>Bacteria</taxon>
        <taxon>Pseudomonadati</taxon>
        <taxon>Pseudomonadota</taxon>
        <taxon>Alphaproteobacteria</taxon>
        <taxon>Hyphomicrobiales</taxon>
        <taxon>Rhizobiaceae</taxon>
        <taxon>Hoeflea</taxon>
    </lineage>
</organism>
<dbReference type="PANTHER" id="PTHR44051:SF9">
    <property type="entry name" value="GLUTATHIONE S-TRANSFERASE 1"/>
    <property type="match status" value="1"/>
</dbReference>
<accession>A0ABT1CSM8</accession>
<dbReference type="PROSITE" id="PS50404">
    <property type="entry name" value="GST_NTER"/>
    <property type="match status" value="1"/>
</dbReference>
<reference evidence="2 3" key="1">
    <citation type="submission" date="2020-01" db="EMBL/GenBank/DDBJ databases">
        <title>Genomes of bacteria type strains.</title>
        <authorList>
            <person name="Chen J."/>
            <person name="Zhu S."/>
            <person name="Yang J."/>
        </authorList>
    </citation>
    <scope>NUCLEOTIDE SEQUENCE [LARGE SCALE GENOMIC DNA]</scope>
    <source>
        <strain evidence="2 3">DSM 16655</strain>
    </source>
</reference>
<dbReference type="Gene3D" id="1.20.1050.10">
    <property type="match status" value="1"/>
</dbReference>
<dbReference type="PANTHER" id="PTHR44051">
    <property type="entry name" value="GLUTATHIONE S-TRANSFERASE-RELATED"/>
    <property type="match status" value="1"/>
</dbReference>
<dbReference type="InterPro" id="IPR040079">
    <property type="entry name" value="Glutathione_S-Trfase"/>
</dbReference>
<dbReference type="InterPro" id="IPR004045">
    <property type="entry name" value="Glutathione_S-Trfase_N"/>
</dbReference>
<dbReference type="SFLD" id="SFLDG01150">
    <property type="entry name" value="Main.1:_Beta-like"/>
    <property type="match status" value="1"/>
</dbReference>
<gene>
    <name evidence="2" type="ORF">GTW23_13415</name>
</gene>
<dbReference type="SUPFAM" id="SSF52833">
    <property type="entry name" value="Thioredoxin-like"/>
    <property type="match status" value="1"/>
</dbReference>
<evidence type="ECO:0000313" key="2">
    <source>
        <dbReference type="EMBL" id="MCO6409177.1"/>
    </source>
</evidence>
<dbReference type="Pfam" id="PF02798">
    <property type="entry name" value="GST_N"/>
    <property type="match status" value="1"/>
</dbReference>
<comment type="caution">
    <text evidence="2">The sequence shown here is derived from an EMBL/GenBank/DDBJ whole genome shotgun (WGS) entry which is preliminary data.</text>
</comment>
<proteinExistence type="predicted"/>
<protein>
    <submittedName>
        <fullName evidence="2">Glutathione S-transferase</fullName>
    </submittedName>
</protein>